<protein>
    <submittedName>
        <fullName evidence="2">Uncharacterized protein</fullName>
    </submittedName>
</protein>
<evidence type="ECO:0000256" key="1">
    <source>
        <dbReference type="SAM" id="SignalP"/>
    </source>
</evidence>
<name>A0ABQ1USG0_9BACT</name>
<comment type="caution">
    <text evidence="2">The sequence shown here is derived from an EMBL/GenBank/DDBJ whole genome shotgun (WGS) entry which is preliminary data.</text>
</comment>
<dbReference type="RefSeq" id="WP_222840303.1">
    <property type="nucleotide sequence ID" value="NZ_BMIU01000004.1"/>
</dbReference>
<evidence type="ECO:0000313" key="2">
    <source>
        <dbReference type="EMBL" id="GGF25442.1"/>
    </source>
</evidence>
<evidence type="ECO:0000313" key="3">
    <source>
        <dbReference type="Proteomes" id="UP000647339"/>
    </source>
</evidence>
<dbReference type="EMBL" id="BMIU01000004">
    <property type="protein sequence ID" value="GGF25442.1"/>
    <property type="molecule type" value="Genomic_DNA"/>
</dbReference>
<accession>A0ABQ1USG0</accession>
<proteinExistence type="predicted"/>
<feature type="chain" id="PRO_5047438114" evidence="1">
    <location>
        <begin position="21"/>
        <end position="360"/>
    </location>
</feature>
<organism evidence="2 3">
    <name type="scientific">Echinicola rosea</name>
    <dbReference type="NCBI Taxonomy" id="1807691"/>
    <lineage>
        <taxon>Bacteria</taxon>
        <taxon>Pseudomonadati</taxon>
        <taxon>Bacteroidota</taxon>
        <taxon>Cytophagia</taxon>
        <taxon>Cytophagales</taxon>
        <taxon>Cyclobacteriaceae</taxon>
        <taxon>Echinicola</taxon>
    </lineage>
</organism>
<reference evidence="3" key="1">
    <citation type="journal article" date="2019" name="Int. J. Syst. Evol. Microbiol.">
        <title>The Global Catalogue of Microorganisms (GCM) 10K type strain sequencing project: providing services to taxonomists for standard genome sequencing and annotation.</title>
        <authorList>
            <consortium name="The Broad Institute Genomics Platform"/>
            <consortium name="The Broad Institute Genome Sequencing Center for Infectious Disease"/>
            <person name="Wu L."/>
            <person name="Ma J."/>
        </authorList>
    </citation>
    <scope>NUCLEOTIDE SEQUENCE [LARGE SCALE GENOMIC DNA]</scope>
    <source>
        <strain evidence="3">CGMCC 1.15407</strain>
    </source>
</reference>
<feature type="signal peptide" evidence="1">
    <location>
        <begin position="1"/>
        <end position="20"/>
    </location>
</feature>
<dbReference type="Proteomes" id="UP000647339">
    <property type="component" value="Unassembled WGS sequence"/>
</dbReference>
<keyword evidence="3" id="KW-1185">Reference proteome</keyword>
<keyword evidence="1" id="KW-0732">Signal</keyword>
<gene>
    <name evidence="2" type="ORF">GCM10011339_11920</name>
</gene>
<sequence length="360" mass="40440">MKAKSFSSSALLLLALAWNACQSSKGTVSWQELAPPETNGAWLQPSANGKAQPIWGHANGLQIGISPMPGPRGLMNVYAPYLGHKTAKMVNFFAMEPIVKGNEQRGFSELEMSSLDGVRGKRFWSANDSLASVPRDETAPASGIIEEVDRIGTLTVFVFSEPFDNGAKVYVRLRFYEDRPYEVEIKTYAVPDSKPLEKFIITATMGNFARLRKLYLKDTVKYSKKIWEGYKDVHFTSHDTTPVDNMLRDSSGNAYFVATPDETEPEEATYTKGTNEHWKYYGKKAVQYWKKPDPSDQLKGLVNGRWAYWASESPIPGGISFENFELNEPFKNGDTFVFGVVPMDDKEAKGNYGLIMNWMK</sequence>